<keyword evidence="4" id="KW-0238">DNA-binding</keyword>
<dbReference type="InterPro" id="IPR013324">
    <property type="entry name" value="RNA_pol_sigma_r3/r4-like"/>
</dbReference>
<dbReference type="GO" id="GO:0016987">
    <property type="term" value="F:sigma factor activity"/>
    <property type="evidence" value="ECO:0007669"/>
    <property type="project" value="UniProtKB-KW"/>
</dbReference>
<dbReference type="Gene3D" id="1.10.10.10">
    <property type="entry name" value="Winged helix-like DNA-binding domain superfamily/Winged helix DNA-binding domain"/>
    <property type="match status" value="1"/>
</dbReference>
<dbReference type="InterPro" id="IPR036388">
    <property type="entry name" value="WH-like_DNA-bd_sf"/>
</dbReference>
<protein>
    <submittedName>
        <fullName evidence="8">RNA polymerase, sigma-24 subunit, ECF subfamily</fullName>
    </submittedName>
</protein>
<dbReference type="eggNOG" id="COG1595">
    <property type="taxonomic scope" value="Bacteria"/>
</dbReference>
<dbReference type="PANTHER" id="PTHR43133">
    <property type="entry name" value="RNA POLYMERASE ECF-TYPE SIGMA FACTO"/>
    <property type="match status" value="1"/>
</dbReference>
<proteinExistence type="inferred from homology"/>
<dbReference type="EMBL" id="AEDD01000004">
    <property type="protein sequence ID" value="EFM11273.1"/>
    <property type="molecule type" value="Genomic_DNA"/>
</dbReference>
<keyword evidence="2" id="KW-0805">Transcription regulation</keyword>
<dbReference type="InterPro" id="IPR039425">
    <property type="entry name" value="RNA_pol_sigma-70-like"/>
</dbReference>
<dbReference type="PANTHER" id="PTHR43133:SF8">
    <property type="entry name" value="RNA POLYMERASE SIGMA FACTOR HI_1459-RELATED"/>
    <property type="match status" value="1"/>
</dbReference>
<sequence length="298" mass="32220">MSGDVRHAARIGEGQDWMASLYAKHHQQLKRFCRKLAGSSWDAEDLAQITWMKVWTLLEQRASGNGSTVSSSYLYRIAANAWTDRCRRKSIACQELTGQLIERIRAEELSAPQASALLDAMERIVAELTPLQRTIMLLMSALQFTAAETAALLDITEGAAKAGLHRARANLLKRRAASKLAGRREVDEQLVYAYLDAFRSRNIHGLLLLLNAGESQDVLPAVQGIRLAPPVRAEAGASQVETGAGAAVESSLYAALDVYGAAQAICGMGEFHVAGGTVYAASGWAIEGWSSADMRMAS</sequence>
<dbReference type="Pfam" id="PF08281">
    <property type="entry name" value="Sigma70_r4_2"/>
    <property type="match status" value="1"/>
</dbReference>
<dbReference type="SUPFAM" id="SSF88659">
    <property type="entry name" value="Sigma3 and sigma4 domains of RNA polymerase sigma factors"/>
    <property type="match status" value="1"/>
</dbReference>
<dbReference type="STRING" id="717606.PaecuDRAFT_1719"/>
<dbReference type="OrthoDB" id="2381154at2"/>
<comment type="similarity">
    <text evidence="1">Belongs to the sigma-70 factor family. ECF subfamily.</text>
</comment>
<evidence type="ECO:0000313" key="9">
    <source>
        <dbReference type="Proteomes" id="UP000005387"/>
    </source>
</evidence>
<dbReference type="InterPro" id="IPR007627">
    <property type="entry name" value="RNA_pol_sigma70_r2"/>
</dbReference>
<dbReference type="GO" id="GO:0006352">
    <property type="term" value="P:DNA-templated transcription initiation"/>
    <property type="evidence" value="ECO:0007669"/>
    <property type="project" value="InterPro"/>
</dbReference>
<dbReference type="Gene3D" id="1.10.1740.10">
    <property type="match status" value="1"/>
</dbReference>
<evidence type="ECO:0000256" key="4">
    <source>
        <dbReference type="ARBA" id="ARBA00023125"/>
    </source>
</evidence>
<dbReference type="NCBIfam" id="TIGR02937">
    <property type="entry name" value="sigma70-ECF"/>
    <property type="match status" value="1"/>
</dbReference>
<dbReference type="SUPFAM" id="SSF88946">
    <property type="entry name" value="Sigma2 domain of RNA polymerase sigma factors"/>
    <property type="match status" value="1"/>
</dbReference>
<organism evidence="8 9">
    <name type="scientific">Paenibacillus curdlanolyticus YK9</name>
    <dbReference type="NCBI Taxonomy" id="717606"/>
    <lineage>
        <taxon>Bacteria</taxon>
        <taxon>Bacillati</taxon>
        <taxon>Bacillota</taxon>
        <taxon>Bacilli</taxon>
        <taxon>Bacillales</taxon>
        <taxon>Paenibacillaceae</taxon>
        <taxon>Paenibacillus</taxon>
    </lineage>
</organism>
<feature type="domain" description="RNA polymerase sigma-70 region 2" evidence="6">
    <location>
        <begin position="21"/>
        <end position="90"/>
    </location>
</feature>
<name>E0I7W8_9BACL</name>
<evidence type="ECO:0000259" key="6">
    <source>
        <dbReference type="Pfam" id="PF04542"/>
    </source>
</evidence>
<feature type="domain" description="RNA polymerase sigma factor 70 region 4 type 2" evidence="7">
    <location>
        <begin position="119"/>
        <end position="171"/>
    </location>
</feature>
<evidence type="ECO:0000256" key="3">
    <source>
        <dbReference type="ARBA" id="ARBA00023082"/>
    </source>
</evidence>
<dbReference type="InterPro" id="IPR014284">
    <property type="entry name" value="RNA_pol_sigma-70_dom"/>
</dbReference>
<evidence type="ECO:0000313" key="8">
    <source>
        <dbReference type="EMBL" id="EFM11273.1"/>
    </source>
</evidence>
<gene>
    <name evidence="8" type="ORF">PaecuDRAFT_1719</name>
</gene>
<keyword evidence="5" id="KW-0804">Transcription</keyword>
<accession>E0I7W8</accession>
<dbReference type="RefSeq" id="WP_006037730.1">
    <property type="nucleotide sequence ID" value="NZ_AEDD01000004.1"/>
</dbReference>
<keyword evidence="9" id="KW-1185">Reference proteome</keyword>
<dbReference type="GO" id="GO:0003677">
    <property type="term" value="F:DNA binding"/>
    <property type="evidence" value="ECO:0007669"/>
    <property type="project" value="UniProtKB-KW"/>
</dbReference>
<evidence type="ECO:0000256" key="1">
    <source>
        <dbReference type="ARBA" id="ARBA00010641"/>
    </source>
</evidence>
<evidence type="ECO:0000256" key="2">
    <source>
        <dbReference type="ARBA" id="ARBA00023015"/>
    </source>
</evidence>
<keyword evidence="3" id="KW-0731">Sigma factor</keyword>
<dbReference type="AlphaFoldDB" id="E0I7W8"/>
<dbReference type="Proteomes" id="UP000005387">
    <property type="component" value="Unassembled WGS sequence"/>
</dbReference>
<reference evidence="8 9" key="1">
    <citation type="submission" date="2010-07" db="EMBL/GenBank/DDBJ databases">
        <title>The draft genome of Paenibacillus curdlanolyticus YK9.</title>
        <authorList>
            <consortium name="US DOE Joint Genome Institute (JGI-PGF)"/>
            <person name="Lucas S."/>
            <person name="Copeland A."/>
            <person name="Lapidus A."/>
            <person name="Cheng J.-F."/>
            <person name="Bruce D."/>
            <person name="Goodwin L."/>
            <person name="Pitluck S."/>
            <person name="Land M.L."/>
            <person name="Hauser L."/>
            <person name="Chang Y.-J."/>
            <person name="Jeffries C."/>
            <person name="Anderson I.J."/>
            <person name="Johnson E."/>
            <person name="Loganathan U."/>
            <person name="Mulhopadhyay B."/>
            <person name="Kyrpides N."/>
            <person name="Woyke T.J."/>
        </authorList>
    </citation>
    <scope>NUCLEOTIDE SEQUENCE [LARGE SCALE GENOMIC DNA]</scope>
    <source>
        <strain evidence="8 9">YK9</strain>
    </source>
</reference>
<dbReference type="Pfam" id="PF04542">
    <property type="entry name" value="Sigma70_r2"/>
    <property type="match status" value="1"/>
</dbReference>
<dbReference type="InterPro" id="IPR013249">
    <property type="entry name" value="RNA_pol_sigma70_r4_t2"/>
</dbReference>
<evidence type="ECO:0000256" key="5">
    <source>
        <dbReference type="ARBA" id="ARBA00023163"/>
    </source>
</evidence>
<dbReference type="InterPro" id="IPR013325">
    <property type="entry name" value="RNA_pol_sigma_r2"/>
</dbReference>
<evidence type="ECO:0000259" key="7">
    <source>
        <dbReference type="Pfam" id="PF08281"/>
    </source>
</evidence>